<keyword evidence="2" id="KW-1185">Reference proteome</keyword>
<proteinExistence type="predicted"/>
<dbReference type="Proteomes" id="UP001285441">
    <property type="component" value="Unassembled WGS sequence"/>
</dbReference>
<evidence type="ECO:0000313" key="1">
    <source>
        <dbReference type="EMBL" id="KAK3372315.1"/>
    </source>
</evidence>
<gene>
    <name evidence="1" type="ORF">B0H63DRAFT_527167</name>
</gene>
<dbReference type="AlphaFoldDB" id="A0AAE0N6Q9"/>
<accession>A0AAE0N6Q9</accession>
<name>A0AAE0N6Q9_9PEZI</name>
<organism evidence="1 2">
    <name type="scientific">Podospora didyma</name>
    <dbReference type="NCBI Taxonomy" id="330526"/>
    <lineage>
        <taxon>Eukaryota</taxon>
        <taxon>Fungi</taxon>
        <taxon>Dikarya</taxon>
        <taxon>Ascomycota</taxon>
        <taxon>Pezizomycotina</taxon>
        <taxon>Sordariomycetes</taxon>
        <taxon>Sordariomycetidae</taxon>
        <taxon>Sordariales</taxon>
        <taxon>Podosporaceae</taxon>
        <taxon>Podospora</taxon>
    </lineage>
</organism>
<reference evidence="1" key="2">
    <citation type="submission" date="2023-06" db="EMBL/GenBank/DDBJ databases">
        <authorList>
            <consortium name="Lawrence Berkeley National Laboratory"/>
            <person name="Haridas S."/>
            <person name="Hensen N."/>
            <person name="Bonometti L."/>
            <person name="Westerberg I."/>
            <person name="Brannstrom I.O."/>
            <person name="Guillou S."/>
            <person name="Cros-Aarteil S."/>
            <person name="Calhoun S."/>
            <person name="Kuo A."/>
            <person name="Mondo S."/>
            <person name="Pangilinan J."/>
            <person name="Riley R."/>
            <person name="LaButti K."/>
            <person name="Andreopoulos B."/>
            <person name="Lipzen A."/>
            <person name="Chen C."/>
            <person name="Yanf M."/>
            <person name="Daum C."/>
            <person name="Ng V."/>
            <person name="Clum A."/>
            <person name="Steindorff A."/>
            <person name="Ohm R."/>
            <person name="Martin F."/>
            <person name="Silar P."/>
            <person name="Natvig D."/>
            <person name="Lalanne C."/>
            <person name="Gautier V."/>
            <person name="Ament-velasquez S.L."/>
            <person name="Kruys A."/>
            <person name="Hutchinson M.I."/>
            <person name="Powell A.J."/>
            <person name="Barry K."/>
            <person name="Miller A.N."/>
            <person name="Grigoriev I.V."/>
            <person name="Debuchy R."/>
            <person name="Gladieux P."/>
            <person name="Thoren M.H."/>
            <person name="Johannesson H."/>
        </authorList>
    </citation>
    <scope>NUCLEOTIDE SEQUENCE</scope>
    <source>
        <strain evidence="1">CBS 232.78</strain>
    </source>
</reference>
<evidence type="ECO:0000313" key="2">
    <source>
        <dbReference type="Proteomes" id="UP001285441"/>
    </source>
</evidence>
<reference evidence="1" key="1">
    <citation type="journal article" date="2023" name="Mol. Phylogenet. Evol.">
        <title>Genome-scale phylogeny and comparative genomics of the fungal order Sordariales.</title>
        <authorList>
            <person name="Hensen N."/>
            <person name="Bonometti L."/>
            <person name="Westerberg I."/>
            <person name="Brannstrom I.O."/>
            <person name="Guillou S."/>
            <person name="Cros-Aarteil S."/>
            <person name="Calhoun S."/>
            <person name="Haridas S."/>
            <person name="Kuo A."/>
            <person name="Mondo S."/>
            <person name="Pangilinan J."/>
            <person name="Riley R."/>
            <person name="LaButti K."/>
            <person name="Andreopoulos B."/>
            <person name="Lipzen A."/>
            <person name="Chen C."/>
            <person name="Yan M."/>
            <person name="Daum C."/>
            <person name="Ng V."/>
            <person name="Clum A."/>
            <person name="Steindorff A."/>
            <person name="Ohm R.A."/>
            <person name="Martin F."/>
            <person name="Silar P."/>
            <person name="Natvig D.O."/>
            <person name="Lalanne C."/>
            <person name="Gautier V."/>
            <person name="Ament-Velasquez S.L."/>
            <person name="Kruys A."/>
            <person name="Hutchinson M.I."/>
            <person name="Powell A.J."/>
            <person name="Barry K."/>
            <person name="Miller A.N."/>
            <person name="Grigoriev I.V."/>
            <person name="Debuchy R."/>
            <person name="Gladieux P."/>
            <person name="Hiltunen Thoren M."/>
            <person name="Johannesson H."/>
        </authorList>
    </citation>
    <scope>NUCLEOTIDE SEQUENCE</scope>
    <source>
        <strain evidence="1">CBS 232.78</strain>
    </source>
</reference>
<sequence>MEQKPRYPGAHTITPEPYPGAQYHLTPIKVDKFHPSLYCAQLQQYESPTGGSAAPPAAFVVKYTHREHAEFGRPPTPLGNEVMNRKDVADTMIDLFNGIPPLYVTTDLIKLNDDLPGKCWDFNKLHRTRRAVLDLICSFCAAYAKRSGLIRKIGLWASGTELDRLTNYVANEGALATFGILRSTLIAFGRDIIKQTRIAYDFRDEEGKHDREAYHEKIQRGVWYLERAGGKTHDMLVENNWQELMEESDPPVMKMLFGFPYNT</sequence>
<protein>
    <submittedName>
        <fullName evidence="1">Uncharacterized protein</fullName>
    </submittedName>
</protein>
<comment type="caution">
    <text evidence="1">The sequence shown here is derived from an EMBL/GenBank/DDBJ whole genome shotgun (WGS) entry which is preliminary data.</text>
</comment>
<dbReference type="EMBL" id="JAULSW010000008">
    <property type="protein sequence ID" value="KAK3372315.1"/>
    <property type="molecule type" value="Genomic_DNA"/>
</dbReference>